<feature type="non-terminal residue" evidence="2">
    <location>
        <position position="1"/>
    </location>
</feature>
<dbReference type="EMBL" id="QWGT01000053">
    <property type="protein sequence ID" value="RIJ52263.1"/>
    <property type="molecule type" value="Genomic_DNA"/>
</dbReference>
<name>A0A399TE55_9MICO</name>
<keyword evidence="3" id="KW-1185">Reference proteome</keyword>
<dbReference type="Gene3D" id="1.40.20.10">
    <property type="entry name" value="CHAD domain"/>
    <property type="match status" value="1"/>
</dbReference>
<organism evidence="2 3">
    <name type="scientific">Clavibacter lycopersici</name>
    <dbReference type="NCBI Taxonomy" id="2301718"/>
    <lineage>
        <taxon>Bacteria</taxon>
        <taxon>Bacillati</taxon>
        <taxon>Actinomycetota</taxon>
        <taxon>Actinomycetes</taxon>
        <taxon>Micrococcales</taxon>
        <taxon>Microbacteriaceae</taxon>
        <taxon>Clavibacter</taxon>
    </lineage>
</organism>
<dbReference type="InterPro" id="IPR007899">
    <property type="entry name" value="CHAD_dom"/>
</dbReference>
<comment type="caution">
    <text evidence="2">The sequence shown here is derived from an EMBL/GenBank/DDBJ whole genome shotgun (WGS) entry which is preliminary data.</text>
</comment>
<evidence type="ECO:0000259" key="1">
    <source>
        <dbReference type="Pfam" id="PF05235"/>
    </source>
</evidence>
<gene>
    <name evidence="2" type="ORF">DZG00_05555</name>
</gene>
<proteinExistence type="predicted"/>
<dbReference type="AlphaFoldDB" id="A0A399TE55"/>
<evidence type="ECO:0000313" key="2">
    <source>
        <dbReference type="EMBL" id="RIJ52263.1"/>
    </source>
</evidence>
<dbReference type="InterPro" id="IPR038186">
    <property type="entry name" value="CHAD_dom_sf"/>
</dbReference>
<accession>A0A399TE55</accession>
<protein>
    <submittedName>
        <fullName evidence="2">CHAD domain-containing protein</fullName>
    </submittedName>
</protein>
<dbReference type="PANTHER" id="PTHR39339:SF1">
    <property type="entry name" value="CHAD DOMAIN-CONTAINING PROTEIN"/>
    <property type="match status" value="1"/>
</dbReference>
<sequence length="124" mass="13628">RAAVAQEAVGEAARTEALHEVRKAAKRLRYAAEEVSGRTVPVLGRKTMRLATAAEEVHDELGEHRDGIAMQRLLREEAKRLAARGEDAFALGVLHEAERLRTESALWRAQRALERLLATAVPGA</sequence>
<evidence type="ECO:0000313" key="3">
    <source>
        <dbReference type="Proteomes" id="UP000266484"/>
    </source>
</evidence>
<dbReference type="RefSeq" id="WP_147359931.1">
    <property type="nucleotide sequence ID" value="NZ_QWGT01000053.1"/>
</dbReference>
<dbReference type="Pfam" id="PF05235">
    <property type="entry name" value="CHAD"/>
    <property type="match status" value="1"/>
</dbReference>
<reference evidence="2 3" key="1">
    <citation type="submission" date="2018-08" db="EMBL/GenBank/DDBJ databases">
        <title>Genome Sequence of Clavibacter michiganensis Subspecies type strains, and the Atypical Peach-Colored Strains Isolated from Tomato.</title>
        <authorList>
            <person name="Osdaghi E."/>
            <person name="Portier P."/>
            <person name="Briand M."/>
            <person name="Jacques M.-A."/>
        </authorList>
    </citation>
    <scope>NUCLEOTIDE SEQUENCE [LARGE SCALE GENOMIC DNA]</scope>
    <source>
        <strain evidence="2 3">CFBP 8615</strain>
    </source>
</reference>
<dbReference type="Proteomes" id="UP000266484">
    <property type="component" value="Unassembled WGS sequence"/>
</dbReference>
<dbReference type="PANTHER" id="PTHR39339">
    <property type="entry name" value="SLR1444 PROTEIN"/>
    <property type="match status" value="1"/>
</dbReference>
<feature type="domain" description="CHAD" evidence="1">
    <location>
        <begin position="9"/>
        <end position="75"/>
    </location>
</feature>